<comment type="subcellular location">
    <subcellularLocation>
        <location evidence="1">Nucleus</location>
    </subcellularLocation>
</comment>
<reference evidence="9" key="1">
    <citation type="journal article" date="2014" name="Science">
        <title>The coffee genome provides insight into the convergent evolution of caffeine biosynthesis.</title>
        <authorList>
            <person name="Denoeud F."/>
            <person name="Carretero-Paulet L."/>
            <person name="Dereeper A."/>
            <person name="Droc G."/>
            <person name="Guyot R."/>
            <person name="Pietrella M."/>
            <person name="Zheng C."/>
            <person name="Alberti A."/>
            <person name="Anthony F."/>
            <person name="Aprea G."/>
            <person name="Aury J.M."/>
            <person name="Bento P."/>
            <person name="Bernard M."/>
            <person name="Bocs S."/>
            <person name="Campa C."/>
            <person name="Cenci A."/>
            <person name="Combes M.C."/>
            <person name="Crouzillat D."/>
            <person name="Da Silva C."/>
            <person name="Daddiego L."/>
            <person name="De Bellis F."/>
            <person name="Dussert S."/>
            <person name="Garsmeur O."/>
            <person name="Gayraud T."/>
            <person name="Guignon V."/>
            <person name="Jahn K."/>
            <person name="Jamilloux V."/>
            <person name="Joet T."/>
            <person name="Labadie K."/>
            <person name="Lan T."/>
            <person name="Leclercq J."/>
            <person name="Lepelley M."/>
            <person name="Leroy T."/>
            <person name="Li L.T."/>
            <person name="Librado P."/>
            <person name="Lopez L."/>
            <person name="Munoz A."/>
            <person name="Noel B."/>
            <person name="Pallavicini A."/>
            <person name="Perrotta G."/>
            <person name="Poncet V."/>
            <person name="Pot D."/>
            <person name="Priyono X."/>
            <person name="Rigoreau M."/>
            <person name="Rouard M."/>
            <person name="Rozas J."/>
            <person name="Tranchant-Dubreuil C."/>
            <person name="VanBuren R."/>
            <person name="Zhang Q."/>
            <person name="Andrade A.C."/>
            <person name="Argout X."/>
            <person name="Bertrand B."/>
            <person name="de Kochko A."/>
            <person name="Graziosi G."/>
            <person name="Henry R.J."/>
            <person name="Jayarama X."/>
            <person name="Ming R."/>
            <person name="Nagai C."/>
            <person name="Rounsley S."/>
            <person name="Sankoff D."/>
            <person name="Giuliano G."/>
            <person name="Albert V.A."/>
            <person name="Wincker P."/>
            <person name="Lashermes P."/>
        </authorList>
    </citation>
    <scope>NUCLEOTIDE SEQUENCE [LARGE SCALE GENOMIC DNA]</scope>
    <source>
        <strain evidence="9">cv. DH200-94</strain>
    </source>
</reference>
<accession>A0A068UV52</accession>
<proteinExistence type="predicted"/>
<dbReference type="OrthoDB" id="1896642at2759"/>
<feature type="region of interest" description="Disordered" evidence="6">
    <location>
        <begin position="102"/>
        <end position="155"/>
    </location>
</feature>
<evidence type="ECO:0000259" key="7">
    <source>
        <dbReference type="PROSITE" id="PS50066"/>
    </source>
</evidence>
<evidence type="ECO:0000256" key="5">
    <source>
        <dbReference type="ARBA" id="ARBA00023242"/>
    </source>
</evidence>
<feature type="compositionally biased region" description="Basic and acidic residues" evidence="6">
    <location>
        <begin position="108"/>
        <end position="124"/>
    </location>
</feature>
<keyword evidence="5" id="KW-0539">Nucleus</keyword>
<protein>
    <recommendedName>
        <fullName evidence="7">MADS-box domain-containing protein</fullName>
    </recommendedName>
</protein>
<evidence type="ECO:0000313" key="9">
    <source>
        <dbReference type="Proteomes" id="UP000295252"/>
    </source>
</evidence>
<gene>
    <name evidence="8" type="ORF">GSCOC_T00035533001</name>
</gene>
<evidence type="ECO:0000256" key="3">
    <source>
        <dbReference type="ARBA" id="ARBA00023125"/>
    </source>
</evidence>
<evidence type="ECO:0000256" key="6">
    <source>
        <dbReference type="SAM" id="MobiDB-lite"/>
    </source>
</evidence>
<dbReference type="Gramene" id="CDP12139">
    <property type="protein sequence ID" value="CDP12139"/>
    <property type="gene ID" value="GSCOC_T00035533001"/>
</dbReference>
<keyword evidence="3" id="KW-0238">DNA-binding</keyword>
<dbReference type="Gene3D" id="3.40.1810.10">
    <property type="entry name" value="Transcription factor, MADS-box"/>
    <property type="match status" value="1"/>
</dbReference>
<dbReference type="PhylomeDB" id="A0A068UV52"/>
<dbReference type="EMBL" id="HG739146">
    <property type="protein sequence ID" value="CDP12139.1"/>
    <property type="molecule type" value="Genomic_DNA"/>
</dbReference>
<dbReference type="GO" id="GO:0046983">
    <property type="term" value="F:protein dimerization activity"/>
    <property type="evidence" value="ECO:0007669"/>
    <property type="project" value="InterPro"/>
</dbReference>
<dbReference type="InterPro" id="IPR036879">
    <property type="entry name" value="TF_MADSbox_sf"/>
</dbReference>
<feature type="domain" description="MADS-box" evidence="7">
    <location>
        <begin position="1"/>
        <end position="61"/>
    </location>
</feature>
<dbReference type="SUPFAM" id="SSF55455">
    <property type="entry name" value="SRF-like"/>
    <property type="match status" value="1"/>
</dbReference>
<dbReference type="GO" id="GO:0005634">
    <property type="term" value="C:nucleus"/>
    <property type="evidence" value="ECO:0007669"/>
    <property type="project" value="UniProtKB-SubCell"/>
</dbReference>
<dbReference type="GO" id="GO:0045893">
    <property type="term" value="P:positive regulation of DNA-templated transcription"/>
    <property type="evidence" value="ECO:0007669"/>
    <property type="project" value="UniProtKB-ARBA"/>
</dbReference>
<keyword evidence="9" id="KW-1185">Reference proteome</keyword>
<keyword evidence="2" id="KW-0805">Transcription regulation</keyword>
<sequence length="205" mass="23105">MVRKKVDIVKIEDKSKRQVTFTKRRQGLFKKASALCNISNYEIGIVTFSLAGNMYAWGHPTVDSVLKRYMAYRAQKPDENHQENETSPGDDHQNKREVSLALSLSLPADEKETPKRSDEEKAGQEKGLVLKNNKNNSSNQEGEKRVEGHAAAAKSKVMASWNLPKVDDLEIDELERLMADMEEMKKKVVDRANQMKSSAGRVPSS</sequence>
<evidence type="ECO:0000256" key="1">
    <source>
        <dbReference type="ARBA" id="ARBA00004123"/>
    </source>
</evidence>
<dbReference type="GO" id="GO:0000978">
    <property type="term" value="F:RNA polymerase II cis-regulatory region sequence-specific DNA binding"/>
    <property type="evidence" value="ECO:0007669"/>
    <property type="project" value="TreeGrafter"/>
</dbReference>
<name>A0A068UV52_COFCA</name>
<dbReference type="PRINTS" id="PR00404">
    <property type="entry name" value="MADSDOMAIN"/>
</dbReference>
<dbReference type="AlphaFoldDB" id="A0A068UV52"/>
<dbReference type="PANTHER" id="PTHR11945">
    <property type="entry name" value="MADS BOX PROTEIN"/>
    <property type="match status" value="1"/>
</dbReference>
<dbReference type="SMART" id="SM00432">
    <property type="entry name" value="MADS"/>
    <property type="match status" value="1"/>
</dbReference>
<organism evidence="8 9">
    <name type="scientific">Coffea canephora</name>
    <name type="common">Robusta coffee</name>
    <dbReference type="NCBI Taxonomy" id="49390"/>
    <lineage>
        <taxon>Eukaryota</taxon>
        <taxon>Viridiplantae</taxon>
        <taxon>Streptophyta</taxon>
        <taxon>Embryophyta</taxon>
        <taxon>Tracheophyta</taxon>
        <taxon>Spermatophyta</taxon>
        <taxon>Magnoliopsida</taxon>
        <taxon>eudicotyledons</taxon>
        <taxon>Gunneridae</taxon>
        <taxon>Pentapetalae</taxon>
        <taxon>asterids</taxon>
        <taxon>lamiids</taxon>
        <taxon>Gentianales</taxon>
        <taxon>Rubiaceae</taxon>
        <taxon>Ixoroideae</taxon>
        <taxon>Gardenieae complex</taxon>
        <taxon>Bertiereae - Coffeeae clade</taxon>
        <taxon>Coffeeae</taxon>
        <taxon>Coffea</taxon>
    </lineage>
</organism>
<dbReference type="PANTHER" id="PTHR11945:SF534">
    <property type="entry name" value="MYOCYTE-SPECIFIC ENHANCER FACTOR 2"/>
    <property type="match status" value="1"/>
</dbReference>
<evidence type="ECO:0000256" key="4">
    <source>
        <dbReference type="ARBA" id="ARBA00023163"/>
    </source>
</evidence>
<evidence type="ECO:0000313" key="8">
    <source>
        <dbReference type="EMBL" id="CDP12139.1"/>
    </source>
</evidence>
<feature type="region of interest" description="Disordered" evidence="6">
    <location>
        <begin position="77"/>
        <end position="96"/>
    </location>
</feature>
<dbReference type="Pfam" id="PF00319">
    <property type="entry name" value="SRF-TF"/>
    <property type="match status" value="1"/>
</dbReference>
<dbReference type="GO" id="GO:0000981">
    <property type="term" value="F:DNA-binding transcription factor activity, RNA polymerase II-specific"/>
    <property type="evidence" value="ECO:0007669"/>
    <property type="project" value="TreeGrafter"/>
</dbReference>
<dbReference type="InParanoid" id="A0A068UV52"/>
<dbReference type="InterPro" id="IPR002100">
    <property type="entry name" value="TF_MADSbox"/>
</dbReference>
<evidence type="ECO:0000256" key="2">
    <source>
        <dbReference type="ARBA" id="ARBA00023015"/>
    </source>
</evidence>
<dbReference type="Proteomes" id="UP000295252">
    <property type="component" value="Chromosome X"/>
</dbReference>
<dbReference type="PROSITE" id="PS50066">
    <property type="entry name" value="MADS_BOX_2"/>
    <property type="match status" value="1"/>
</dbReference>
<keyword evidence="4" id="KW-0804">Transcription</keyword>